<organism evidence="1 2">
    <name type="scientific">Austropuccinia psidii MF-1</name>
    <dbReference type="NCBI Taxonomy" id="1389203"/>
    <lineage>
        <taxon>Eukaryota</taxon>
        <taxon>Fungi</taxon>
        <taxon>Dikarya</taxon>
        <taxon>Basidiomycota</taxon>
        <taxon>Pucciniomycotina</taxon>
        <taxon>Pucciniomycetes</taxon>
        <taxon>Pucciniales</taxon>
        <taxon>Sphaerophragmiaceae</taxon>
        <taxon>Austropuccinia</taxon>
    </lineage>
</organism>
<dbReference type="AlphaFoldDB" id="A0A9Q3FV41"/>
<sequence length="177" mass="19764">MVHTDRVTLQDPFGLSVGSKLQLGHLSPPLAKWPQTPENHVLASNPRGPKMTIGEFLLQDFNHGLSQLPEAPSHVHKGSPPKIRETPNFNSIGLITQEPRMVHIWYYIPLCTIFPQQSNGDRLRTKLRHSNSSPQTHHPFQRKNSQPFSLTIIGSYQKTIQGPQPPGPAGVGLYFLS</sequence>
<protein>
    <submittedName>
        <fullName evidence="1">Uncharacterized protein</fullName>
    </submittedName>
</protein>
<dbReference type="EMBL" id="AVOT02048907">
    <property type="protein sequence ID" value="MBW0544097.1"/>
    <property type="molecule type" value="Genomic_DNA"/>
</dbReference>
<evidence type="ECO:0000313" key="1">
    <source>
        <dbReference type="EMBL" id="MBW0544097.1"/>
    </source>
</evidence>
<accession>A0A9Q3FV41</accession>
<name>A0A9Q3FV41_9BASI</name>
<proteinExistence type="predicted"/>
<keyword evidence="2" id="KW-1185">Reference proteome</keyword>
<dbReference type="Proteomes" id="UP000765509">
    <property type="component" value="Unassembled WGS sequence"/>
</dbReference>
<evidence type="ECO:0000313" key="2">
    <source>
        <dbReference type="Proteomes" id="UP000765509"/>
    </source>
</evidence>
<gene>
    <name evidence="1" type="ORF">O181_083812</name>
</gene>
<comment type="caution">
    <text evidence="1">The sequence shown here is derived from an EMBL/GenBank/DDBJ whole genome shotgun (WGS) entry which is preliminary data.</text>
</comment>
<reference evidence="1" key="1">
    <citation type="submission" date="2021-03" db="EMBL/GenBank/DDBJ databases">
        <title>Draft genome sequence of rust myrtle Austropuccinia psidii MF-1, a brazilian biotype.</title>
        <authorList>
            <person name="Quecine M.C."/>
            <person name="Pachon D.M.R."/>
            <person name="Bonatelli M.L."/>
            <person name="Correr F.H."/>
            <person name="Franceschini L.M."/>
            <person name="Leite T.F."/>
            <person name="Margarido G.R.A."/>
            <person name="Almeida C.A."/>
            <person name="Ferrarezi J.A."/>
            <person name="Labate C.A."/>
        </authorList>
    </citation>
    <scope>NUCLEOTIDE SEQUENCE</scope>
    <source>
        <strain evidence="1">MF-1</strain>
    </source>
</reference>